<comment type="caution">
    <text evidence="1">The sequence shown here is derived from an EMBL/GenBank/DDBJ whole genome shotgun (WGS) entry which is preliminary data.</text>
</comment>
<evidence type="ECO:0000313" key="1">
    <source>
        <dbReference type="EMBL" id="KAK7857148.1"/>
    </source>
</evidence>
<organism evidence="1">
    <name type="scientific">Quercus suber</name>
    <name type="common">Cork oak</name>
    <dbReference type="NCBI Taxonomy" id="58331"/>
    <lineage>
        <taxon>Eukaryota</taxon>
        <taxon>Viridiplantae</taxon>
        <taxon>Streptophyta</taxon>
        <taxon>Embryophyta</taxon>
        <taxon>Tracheophyta</taxon>
        <taxon>Spermatophyta</taxon>
        <taxon>Magnoliopsida</taxon>
        <taxon>eudicotyledons</taxon>
        <taxon>Gunneridae</taxon>
        <taxon>Pentapetalae</taxon>
        <taxon>rosids</taxon>
        <taxon>fabids</taxon>
        <taxon>Fagales</taxon>
        <taxon>Fagaceae</taxon>
        <taxon>Quercus</taxon>
    </lineage>
</organism>
<accession>A0AAW0LZJ5</accession>
<protein>
    <submittedName>
        <fullName evidence="1">Uncharacterized protein</fullName>
    </submittedName>
</protein>
<proteinExistence type="predicted"/>
<reference evidence="1" key="1">
    <citation type="submission" date="2017-12" db="EMBL/GenBank/DDBJ databases">
        <authorList>
            <person name="Barbosa P."/>
            <person name="Usie A."/>
            <person name="Ramos A.M."/>
        </authorList>
    </citation>
    <scope>NUCLEOTIDE SEQUENCE</scope>
    <source>
        <strain evidence="1">HL8</strain>
        <tissue evidence="1">Leaves</tissue>
    </source>
</reference>
<reference evidence="1" key="3">
    <citation type="submission" date="2023-07" db="EMBL/GenBank/DDBJ databases">
        <title>An improved reference 1 genome and first organelle genomes of Quercus suber.</title>
        <authorList>
            <consortium name="Genosuber Consortium"/>
            <person name="Usie A."/>
            <person name="Serra O."/>
            <person name="Barros P."/>
        </authorList>
    </citation>
    <scope>NUCLEOTIDE SEQUENCE</scope>
    <source>
        <strain evidence="1">HL8</strain>
        <tissue evidence="1">Leaves</tissue>
    </source>
</reference>
<dbReference type="AlphaFoldDB" id="A0AAW0LZJ5"/>
<dbReference type="EMBL" id="PKMF04000029">
    <property type="protein sequence ID" value="KAK7857148.1"/>
    <property type="molecule type" value="Genomic_DNA"/>
</dbReference>
<name>A0AAW0LZJ5_QUESU</name>
<sequence length="71" mass="7431">MANEKTVRLILTIISSSTNDGGAELLLAMFSASSSIGSSRPMKKVIATFGLRILGSDLFLALITKSSLATL</sequence>
<gene>
    <name evidence="1" type="ORF">CFP56_019168</name>
</gene>
<reference evidence="1" key="2">
    <citation type="journal article" date="2018" name="Sci. Data">
        <title>The draft genome sequence of cork oak.</title>
        <authorList>
            <person name="Ramos A.M."/>
            <person name="Usie A."/>
            <person name="Barbosa P."/>
            <person name="Barros P.M."/>
            <person name="Capote T."/>
            <person name="Chaves I."/>
            <person name="Simoes F."/>
            <person name="Abreu I."/>
            <person name="Carrasquinho I."/>
            <person name="Faro C."/>
            <person name="Guimaraes J.B."/>
            <person name="Mendonca D."/>
            <person name="Nobrega F."/>
            <person name="Rodrigues L."/>
            <person name="Saibo N.J.M."/>
            <person name="Varela M.C."/>
            <person name="Egas C."/>
            <person name="Matos J."/>
            <person name="Miguel C.M."/>
            <person name="Oliveira M.M."/>
            <person name="Ricardo C.P."/>
            <person name="Goncalves S."/>
        </authorList>
    </citation>
    <scope>NUCLEOTIDE SEQUENCE [LARGE SCALE GENOMIC DNA]</scope>
    <source>
        <strain evidence="1">HL8</strain>
    </source>
</reference>